<sequence>MNFDLNVIATGLAAPCAVFIIKTLLDFSLSHYFVKYLHWIPVRGLFRERPPAISGKWEQIWEAPDSPSFKDVADRHSYTEVKQFGKYLYAEFDAKGKTYCMFATIKNSYVTGEWYDKSDRLAYFGNLQLKIVDAGNMSGLYIGHSSRTSRVASGDWSWRRCSA</sequence>
<evidence type="ECO:0000313" key="3">
    <source>
        <dbReference type="Proteomes" id="UP000542720"/>
    </source>
</evidence>
<dbReference type="RefSeq" id="WP_183090222.1">
    <property type="nucleotide sequence ID" value="NZ_JACJUD010000005.1"/>
</dbReference>
<comment type="caution">
    <text evidence="2">The sequence shown here is derived from an EMBL/GenBank/DDBJ whole genome shotgun (WGS) entry which is preliminary data.</text>
</comment>
<proteinExistence type="predicted"/>
<evidence type="ECO:0000256" key="1">
    <source>
        <dbReference type="SAM" id="Phobius"/>
    </source>
</evidence>
<evidence type="ECO:0000313" key="2">
    <source>
        <dbReference type="EMBL" id="MBB2496696.1"/>
    </source>
</evidence>
<gene>
    <name evidence="2" type="ORF">H3H51_16860</name>
</gene>
<keyword evidence="1" id="KW-0812">Transmembrane</keyword>
<dbReference type="AlphaFoldDB" id="A0A7W4QE26"/>
<protein>
    <recommendedName>
        <fullName evidence="4">SMODS-associating 2TM beta-strand rich effector domain-containing protein</fullName>
    </recommendedName>
</protein>
<keyword evidence="3" id="KW-1185">Reference proteome</keyword>
<dbReference type="Proteomes" id="UP000542720">
    <property type="component" value="Unassembled WGS sequence"/>
</dbReference>
<feature type="transmembrane region" description="Helical" evidence="1">
    <location>
        <begin position="6"/>
        <end position="25"/>
    </location>
</feature>
<reference evidence="2 3" key="1">
    <citation type="submission" date="2020-08" db="EMBL/GenBank/DDBJ databases">
        <authorList>
            <person name="Kim C.M."/>
        </authorList>
    </citation>
    <scope>NUCLEOTIDE SEQUENCE [LARGE SCALE GENOMIC DNA]</scope>
    <source>
        <strain evidence="2 3">UL070</strain>
    </source>
</reference>
<name>A0A7W4QE26_9GAMM</name>
<accession>A0A7W4QE26</accession>
<organism evidence="2 3">
    <name type="scientific">Aquipseudomonas ullengensis</name>
    <dbReference type="NCBI Taxonomy" id="2759166"/>
    <lineage>
        <taxon>Bacteria</taxon>
        <taxon>Pseudomonadati</taxon>
        <taxon>Pseudomonadota</taxon>
        <taxon>Gammaproteobacteria</taxon>
        <taxon>Pseudomonadales</taxon>
        <taxon>Pseudomonadaceae</taxon>
        <taxon>Aquipseudomonas</taxon>
    </lineage>
</organism>
<dbReference type="EMBL" id="JACJUD010000005">
    <property type="protein sequence ID" value="MBB2496696.1"/>
    <property type="molecule type" value="Genomic_DNA"/>
</dbReference>
<keyword evidence="1" id="KW-1133">Transmembrane helix</keyword>
<keyword evidence="1" id="KW-0472">Membrane</keyword>
<evidence type="ECO:0008006" key="4">
    <source>
        <dbReference type="Google" id="ProtNLM"/>
    </source>
</evidence>